<accession>A0A1H5XSS3</accession>
<evidence type="ECO:0000313" key="1">
    <source>
        <dbReference type="EMBL" id="SEG14849.1"/>
    </source>
</evidence>
<dbReference type="EMBL" id="FNVD01000012">
    <property type="protein sequence ID" value="SEG14849.1"/>
    <property type="molecule type" value="Genomic_DNA"/>
</dbReference>
<dbReference type="Proteomes" id="UP000236742">
    <property type="component" value="Unassembled WGS sequence"/>
</dbReference>
<protein>
    <submittedName>
        <fullName evidence="1">Uncharacterized protein</fullName>
    </submittedName>
</protein>
<organism evidence="1 2">
    <name type="scientific">Jhaorihella thermophila</name>
    <dbReference type="NCBI Taxonomy" id="488547"/>
    <lineage>
        <taxon>Bacteria</taxon>
        <taxon>Pseudomonadati</taxon>
        <taxon>Pseudomonadota</taxon>
        <taxon>Alphaproteobacteria</taxon>
        <taxon>Rhodobacterales</taxon>
        <taxon>Paracoccaceae</taxon>
        <taxon>Jhaorihella</taxon>
    </lineage>
</organism>
<evidence type="ECO:0000313" key="2">
    <source>
        <dbReference type="Proteomes" id="UP000236742"/>
    </source>
</evidence>
<keyword evidence="2" id="KW-1185">Reference proteome</keyword>
<name>A0A1H5XSS3_9RHOB</name>
<reference evidence="1 2" key="1">
    <citation type="submission" date="2016-10" db="EMBL/GenBank/DDBJ databases">
        <authorList>
            <person name="de Groot N.N."/>
        </authorList>
    </citation>
    <scope>NUCLEOTIDE SEQUENCE [LARGE SCALE GENOMIC DNA]</scope>
    <source>
        <strain evidence="1 2">DSM 23413</strain>
    </source>
</reference>
<sequence>MAVSNGRTVSGPWVKKIWMTLLQSPIEARNYPLVAGV</sequence>
<proteinExistence type="predicted"/>
<dbReference type="AlphaFoldDB" id="A0A1H5XSS3"/>
<gene>
    <name evidence="1" type="ORF">SAMN05421751_11279</name>
</gene>